<keyword evidence="1" id="KW-0472">Membrane</keyword>
<protein>
    <recommendedName>
        <fullName evidence="4">PH domain-containing protein</fullName>
    </recommendedName>
</protein>
<organism evidence="2 3">
    <name type="scientific">Bowdeniella nasicola</name>
    <dbReference type="NCBI Taxonomy" id="208480"/>
    <lineage>
        <taxon>Bacteria</taxon>
        <taxon>Bacillati</taxon>
        <taxon>Actinomycetota</taxon>
        <taxon>Actinomycetes</taxon>
        <taxon>Actinomycetales</taxon>
        <taxon>Actinomycetaceae</taxon>
        <taxon>Bowdeniella</taxon>
    </lineage>
</organism>
<sequence>MAIMRPTIIVRSKLGRVGFYAVAALCLFLVGQAFWVAGFSAALRLAAYPVLVLVIVWLLWFHPRVQISDTGVAIANPLRSASIPFSAITETTSRGALRVVTERQKYTAWAAPARGGYRESTRPPAASPTIAEGTDLLSISADAATTARLIDEEKLERTTSIYRREAVSRGGENIGQETGWRWNVPILGLLLAAVSWVVFSATY</sequence>
<name>A0A1H3VJ89_9ACTO</name>
<evidence type="ECO:0000313" key="2">
    <source>
        <dbReference type="EMBL" id="SDZ74172.1"/>
    </source>
</evidence>
<feature type="transmembrane region" description="Helical" evidence="1">
    <location>
        <begin position="182"/>
        <end position="201"/>
    </location>
</feature>
<accession>A0A1H3VJ89</accession>
<evidence type="ECO:0000313" key="3">
    <source>
        <dbReference type="Proteomes" id="UP000199288"/>
    </source>
</evidence>
<keyword evidence="1" id="KW-0812">Transmembrane</keyword>
<feature type="transmembrane region" description="Helical" evidence="1">
    <location>
        <begin position="14"/>
        <end position="35"/>
    </location>
</feature>
<dbReference type="EMBL" id="FNQV01000001">
    <property type="protein sequence ID" value="SDZ74172.1"/>
    <property type="molecule type" value="Genomic_DNA"/>
</dbReference>
<dbReference type="Proteomes" id="UP000199288">
    <property type="component" value="Unassembled WGS sequence"/>
</dbReference>
<evidence type="ECO:0000256" key="1">
    <source>
        <dbReference type="SAM" id="Phobius"/>
    </source>
</evidence>
<keyword evidence="1" id="KW-1133">Transmembrane helix</keyword>
<proteinExistence type="predicted"/>
<dbReference type="AlphaFoldDB" id="A0A1H3VJ89"/>
<keyword evidence="3" id="KW-1185">Reference proteome</keyword>
<gene>
    <name evidence="2" type="ORF">SAMN02910418_00064</name>
</gene>
<evidence type="ECO:0008006" key="4">
    <source>
        <dbReference type="Google" id="ProtNLM"/>
    </source>
</evidence>
<reference evidence="3" key="1">
    <citation type="submission" date="2016-10" db="EMBL/GenBank/DDBJ databases">
        <authorList>
            <person name="Varghese N."/>
            <person name="Submissions S."/>
        </authorList>
    </citation>
    <scope>NUCLEOTIDE SEQUENCE [LARGE SCALE GENOMIC DNA]</scope>
    <source>
        <strain evidence="3">KPR-1</strain>
    </source>
</reference>
<feature type="transmembrane region" description="Helical" evidence="1">
    <location>
        <begin position="41"/>
        <end position="61"/>
    </location>
</feature>